<accession>A0ABW7VTQ7</accession>
<reference evidence="1 2" key="1">
    <citation type="submission" date="2024-10" db="EMBL/GenBank/DDBJ databases">
        <title>The Natural Products Discovery Center: Release of the First 8490 Sequenced Strains for Exploring Actinobacteria Biosynthetic Diversity.</title>
        <authorList>
            <person name="Kalkreuter E."/>
            <person name="Kautsar S.A."/>
            <person name="Yang D."/>
            <person name="Bader C.D."/>
            <person name="Teijaro C.N."/>
            <person name="Fluegel L."/>
            <person name="Davis C.M."/>
            <person name="Simpson J.R."/>
            <person name="Lauterbach L."/>
            <person name="Steele A.D."/>
            <person name="Gui C."/>
            <person name="Meng S."/>
            <person name="Li G."/>
            <person name="Viehrig K."/>
            <person name="Ye F."/>
            <person name="Su P."/>
            <person name="Kiefer A.F."/>
            <person name="Nichols A."/>
            <person name="Cepeda A.J."/>
            <person name="Yan W."/>
            <person name="Fan B."/>
            <person name="Jiang Y."/>
            <person name="Adhikari A."/>
            <person name="Zheng C.-J."/>
            <person name="Schuster L."/>
            <person name="Cowan T.M."/>
            <person name="Smanski M.J."/>
            <person name="Chevrette M.G."/>
            <person name="De Carvalho L.P.S."/>
            <person name="Shen B."/>
        </authorList>
    </citation>
    <scope>NUCLEOTIDE SEQUENCE [LARGE SCALE GENOMIC DNA]</scope>
    <source>
        <strain evidence="1 2">NPDC019377</strain>
    </source>
</reference>
<evidence type="ECO:0000313" key="2">
    <source>
        <dbReference type="Proteomes" id="UP001611494"/>
    </source>
</evidence>
<sequence>MDYLQKAMDEVTTLIGRAVGSVSGGTGRRALTIERPRAAVEDFWRDPDNLSRVFDGFADVRSTAPDRYEWTAPPDGADAIHWESVLLAEQNGLKFVDAVDPDRARIELEFTDAPRGRGTEVHISATAPLPRQLTGAAAFAVLYRARALIQTGEVPTLDRNPSGRAATQEA</sequence>
<evidence type="ECO:0000313" key="1">
    <source>
        <dbReference type="EMBL" id="MFI2229992.1"/>
    </source>
</evidence>
<comment type="caution">
    <text evidence="1">The sequence shown here is derived from an EMBL/GenBank/DDBJ whole genome shotgun (WGS) entry which is preliminary data.</text>
</comment>
<evidence type="ECO:0008006" key="3">
    <source>
        <dbReference type="Google" id="ProtNLM"/>
    </source>
</evidence>
<dbReference type="Proteomes" id="UP001611494">
    <property type="component" value="Unassembled WGS sequence"/>
</dbReference>
<gene>
    <name evidence="1" type="ORF">ACH49Z_09085</name>
</gene>
<dbReference type="Gene3D" id="3.30.530.20">
    <property type="match status" value="1"/>
</dbReference>
<keyword evidence="2" id="KW-1185">Reference proteome</keyword>
<proteinExistence type="predicted"/>
<dbReference type="RefSeq" id="WP_357418195.1">
    <property type="nucleotide sequence ID" value="NZ_JBFAAV010000048.1"/>
</dbReference>
<organism evidence="1 2">
    <name type="scientific">Nocardia testacea</name>
    <dbReference type="NCBI Taxonomy" id="248551"/>
    <lineage>
        <taxon>Bacteria</taxon>
        <taxon>Bacillati</taxon>
        <taxon>Actinomycetota</taxon>
        <taxon>Actinomycetes</taxon>
        <taxon>Mycobacteriales</taxon>
        <taxon>Nocardiaceae</taxon>
        <taxon>Nocardia</taxon>
    </lineage>
</organism>
<dbReference type="InterPro" id="IPR023393">
    <property type="entry name" value="START-like_dom_sf"/>
</dbReference>
<protein>
    <recommendedName>
        <fullName evidence="3">SRPBCC family protein</fullName>
    </recommendedName>
</protein>
<dbReference type="EMBL" id="JBIRYL010000001">
    <property type="protein sequence ID" value="MFI2229992.1"/>
    <property type="molecule type" value="Genomic_DNA"/>
</dbReference>
<name>A0ABW7VTQ7_9NOCA</name>
<dbReference type="SUPFAM" id="SSF55961">
    <property type="entry name" value="Bet v1-like"/>
    <property type="match status" value="1"/>
</dbReference>